<gene>
    <name evidence="3" type="ORF">METZ01_LOCUS133057</name>
</gene>
<feature type="domain" description="DUF1553" evidence="2">
    <location>
        <begin position="456"/>
        <end position="679"/>
    </location>
</feature>
<dbReference type="Pfam" id="PF07587">
    <property type="entry name" value="PSD1"/>
    <property type="match status" value="1"/>
</dbReference>
<proteinExistence type="predicted"/>
<evidence type="ECO:0008006" key="4">
    <source>
        <dbReference type="Google" id="ProtNLM"/>
    </source>
</evidence>
<dbReference type="PANTHER" id="PTHR35889">
    <property type="entry name" value="CYCLOINULO-OLIGOSACCHARIDE FRUCTANOTRANSFERASE-RELATED"/>
    <property type="match status" value="1"/>
</dbReference>
<dbReference type="PANTHER" id="PTHR35889:SF3">
    <property type="entry name" value="F-BOX DOMAIN-CONTAINING PROTEIN"/>
    <property type="match status" value="1"/>
</dbReference>
<evidence type="ECO:0000259" key="2">
    <source>
        <dbReference type="Pfam" id="PF07587"/>
    </source>
</evidence>
<dbReference type="Gene3D" id="2.60.40.1080">
    <property type="match status" value="1"/>
</dbReference>
<dbReference type="Pfam" id="PF07583">
    <property type="entry name" value="PSCyt2"/>
    <property type="match status" value="1"/>
</dbReference>
<dbReference type="AlphaFoldDB" id="A0A381YUH6"/>
<organism evidence="3">
    <name type="scientific">marine metagenome</name>
    <dbReference type="NCBI Taxonomy" id="408172"/>
    <lineage>
        <taxon>unclassified sequences</taxon>
        <taxon>metagenomes</taxon>
        <taxon>ecological metagenomes</taxon>
    </lineage>
</organism>
<protein>
    <recommendedName>
        <fullName evidence="4">Cytochrome c domain-containing protein</fullName>
    </recommendedName>
</protein>
<evidence type="ECO:0000313" key="3">
    <source>
        <dbReference type="EMBL" id="SVA80203.1"/>
    </source>
</evidence>
<accession>A0A381YUH6</accession>
<sequence>MKTLLKILALVAVLASSSLVADESSRVDFKNDLVPLFTKSGCNAGACHGAAIGRGGFKLSLYGGNPEADFEAIVRMVHGRRVNLSKPDESLLVLKPTANVKHGGKMVFDDDSESVQLLIDWINQGAENKSQRDLTSVEITPKKHVAESLGEPVALRAVAHYSDGTTRDVTKWTIFKAEDSSAVEVDTGSAVSKVLRRGRHIVVARYLNKVVPIEMVVPLTDSKVDLAAESRNNFVDEEILKSLALLGLPPASIVDDTTFLRRISLDLTGRLPSSNRVIQFLADKTPNKRAVLTDKLLGSDEFTEYWTLQLAKLLRIRPERNDGTAAHVYHRWLSDKVRDDVSYKQLARALIMANGDTHENGPANFYRTGANSREQTEFMSELFMGSRLRCANCHNHPLDRWTQDDYHGLAAIFAKIERGRIVSEKPSGQTIHPRTLEPAIQRIPGEPFLAGDATDGRKQLADWLTDASNPYFSKAIVNRLWKRMMGRGLVEPVDDFRDTNPATHPALLDQLAEDFVANDYSLRHTLRLIASSTTYARSANATDQNKDDDRFYSHAARRPLEPEVLADAISDALGVAGKYGNEPEGARAVMLVNPKTQSLALDILGRCGRAESCESSAGGIGGLPQKLHMFNGALLNARIAAEGSRLNQLHSSGKPPMEIVNAFYLAALNRHPSEPEQEYWKGQLAMLESTDDQQAFLEDFVWGLMTSNEFVTNH</sequence>
<feature type="domain" description="DUF1549" evidence="1">
    <location>
        <begin position="235"/>
        <end position="417"/>
    </location>
</feature>
<evidence type="ECO:0000259" key="1">
    <source>
        <dbReference type="Pfam" id="PF07583"/>
    </source>
</evidence>
<dbReference type="InterPro" id="IPR011444">
    <property type="entry name" value="DUF1549"/>
</dbReference>
<dbReference type="InterPro" id="IPR022655">
    <property type="entry name" value="DUF1553"/>
</dbReference>
<dbReference type="EMBL" id="UINC01018997">
    <property type="protein sequence ID" value="SVA80203.1"/>
    <property type="molecule type" value="Genomic_DNA"/>
</dbReference>
<reference evidence="3" key="1">
    <citation type="submission" date="2018-05" db="EMBL/GenBank/DDBJ databases">
        <authorList>
            <person name="Lanie J.A."/>
            <person name="Ng W.-L."/>
            <person name="Kazmierczak K.M."/>
            <person name="Andrzejewski T.M."/>
            <person name="Davidsen T.M."/>
            <person name="Wayne K.J."/>
            <person name="Tettelin H."/>
            <person name="Glass J.I."/>
            <person name="Rusch D."/>
            <person name="Podicherti R."/>
            <person name="Tsui H.-C.T."/>
            <person name="Winkler M.E."/>
        </authorList>
    </citation>
    <scope>NUCLEOTIDE SEQUENCE</scope>
</reference>
<name>A0A381YUH6_9ZZZZ</name>